<dbReference type="EMBL" id="JBHSSW010000009">
    <property type="protein sequence ID" value="MFC6198094.1"/>
    <property type="molecule type" value="Genomic_DNA"/>
</dbReference>
<evidence type="ECO:0000313" key="4">
    <source>
        <dbReference type="Proteomes" id="UP001596303"/>
    </source>
</evidence>
<dbReference type="PANTHER" id="PTHR34136">
    <property type="match status" value="1"/>
</dbReference>
<keyword evidence="4" id="KW-1185">Reference proteome</keyword>
<protein>
    <submittedName>
        <fullName evidence="3">WecB/TagA/CpsF family glycosyltransferase</fullName>
    </submittedName>
</protein>
<dbReference type="NCBIfam" id="TIGR00696">
    <property type="entry name" value="wecG_tagA_cpsF"/>
    <property type="match status" value="1"/>
</dbReference>
<dbReference type="Proteomes" id="UP001596303">
    <property type="component" value="Unassembled WGS sequence"/>
</dbReference>
<name>A0ABW1SA65_9PROT</name>
<evidence type="ECO:0000313" key="3">
    <source>
        <dbReference type="EMBL" id="MFC6198094.1"/>
    </source>
</evidence>
<evidence type="ECO:0000256" key="2">
    <source>
        <dbReference type="ARBA" id="ARBA00022679"/>
    </source>
</evidence>
<evidence type="ECO:0000256" key="1">
    <source>
        <dbReference type="ARBA" id="ARBA00022676"/>
    </source>
</evidence>
<accession>A0ABW1SA65</accession>
<dbReference type="InterPro" id="IPR004629">
    <property type="entry name" value="WecG_TagA_CpsF"/>
</dbReference>
<organism evidence="3 4">
    <name type="scientific">Ponticaulis profundi</name>
    <dbReference type="NCBI Taxonomy" id="2665222"/>
    <lineage>
        <taxon>Bacteria</taxon>
        <taxon>Pseudomonadati</taxon>
        <taxon>Pseudomonadota</taxon>
        <taxon>Alphaproteobacteria</taxon>
        <taxon>Hyphomonadales</taxon>
        <taxon>Hyphomonadaceae</taxon>
        <taxon>Ponticaulis</taxon>
    </lineage>
</organism>
<proteinExistence type="predicted"/>
<sequence length="265" mass="29834">MFCDSPAMGYTSLSFPLQTPDTAGRMRFMGLDFDALTTPEVVQALTTYAHTGQPLSYVVTPNVDHMVRLEAEPDLRPLYTGAGMTICDSRILELLAKFEGRTLPVTAGSDLTELLLRDHIKPNDRIVIIGADGDVVERLIQDFGFSNIAWHEPPMGMRTKPEAIEAAAQFLIDHNEYFAFICVGSPQQELVAQKAVEIGGGRGIALCCGASLDFLVGKVDRAPLWMRRNRLEWLHRLLSQPGRLWRRYLIDGPRIFRIWWKYKGQ</sequence>
<keyword evidence="2" id="KW-0808">Transferase</keyword>
<comment type="caution">
    <text evidence="3">The sequence shown here is derived from an EMBL/GenBank/DDBJ whole genome shotgun (WGS) entry which is preliminary data.</text>
</comment>
<dbReference type="PANTHER" id="PTHR34136:SF1">
    <property type="entry name" value="UDP-N-ACETYL-D-MANNOSAMINURONIC ACID TRANSFERASE"/>
    <property type="match status" value="1"/>
</dbReference>
<keyword evidence="1" id="KW-0328">Glycosyltransferase</keyword>
<reference evidence="4" key="1">
    <citation type="journal article" date="2019" name="Int. J. Syst. Evol. Microbiol.">
        <title>The Global Catalogue of Microorganisms (GCM) 10K type strain sequencing project: providing services to taxonomists for standard genome sequencing and annotation.</title>
        <authorList>
            <consortium name="The Broad Institute Genomics Platform"/>
            <consortium name="The Broad Institute Genome Sequencing Center for Infectious Disease"/>
            <person name="Wu L."/>
            <person name="Ma J."/>
        </authorList>
    </citation>
    <scope>NUCLEOTIDE SEQUENCE [LARGE SCALE GENOMIC DNA]</scope>
    <source>
        <strain evidence="4">CGMCC-1.15741</strain>
    </source>
</reference>
<dbReference type="CDD" id="cd06533">
    <property type="entry name" value="Glyco_transf_WecG_TagA"/>
    <property type="match status" value="1"/>
</dbReference>
<dbReference type="Pfam" id="PF03808">
    <property type="entry name" value="Glyco_tran_WecG"/>
    <property type="match status" value="1"/>
</dbReference>
<gene>
    <name evidence="3" type="ORF">ACFQDM_08390</name>
</gene>